<organism evidence="5 6">
    <name type="scientific">Holtiella tumoricola</name>
    <dbReference type="NCBI Taxonomy" id="3018743"/>
    <lineage>
        <taxon>Bacteria</taxon>
        <taxon>Bacillati</taxon>
        <taxon>Bacillota</taxon>
        <taxon>Clostridia</taxon>
        <taxon>Lachnospirales</taxon>
        <taxon>Cellulosilyticaceae</taxon>
        <taxon>Holtiella</taxon>
    </lineage>
</organism>
<dbReference type="RefSeq" id="WP_271011398.1">
    <property type="nucleotide sequence ID" value="NZ_JAQIFT010000016.1"/>
</dbReference>
<dbReference type="PROSITE" id="PS51063">
    <property type="entry name" value="HTH_CRP_2"/>
    <property type="match status" value="1"/>
</dbReference>
<dbReference type="Gene3D" id="1.10.10.10">
    <property type="entry name" value="Winged helix-like DNA-binding domain superfamily/Winged helix DNA-binding domain"/>
    <property type="match status" value="1"/>
</dbReference>
<keyword evidence="1" id="KW-0805">Transcription regulation</keyword>
<dbReference type="GO" id="GO:0006355">
    <property type="term" value="P:regulation of DNA-templated transcription"/>
    <property type="evidence" value="ECO:0007669"/>
    <property type="project" value="InterPro"/>
</dbReference>
<dbReference type="Pfam" id="PF00027">
    <property type="entry name" value="cNMP_binding"/>
    <property type="match status" value="1"/>
</dbReference>
<dbReference type="EMBL" id="JAQIFT010000016">
    <property type="protein sequence ID" value="MDA3730908.1"/>
    <property type="molecule type" value="Genomic_DNA"/>
</dbReference>
<reference evidence="5" key="1">
    <citation type="journal article" date="2023" name="Int. J. Syst. Evol. Microbiol.">
        <title>&lt;i&gt;Holtiella tumoricola&lt;/i&gt; gen. nov. sp. nov., isolated from a human clinical sample.</title>
        <authorList>
            <person name="Allen-Vercoe E."/>
            <person name="Daigneault M.C."/>
            <person name="Vancuren S.J."/>
            <person name="Cochrane K."/>
            <person name="O'Neal L.L."/>
            <person name="Sankaranarayanan K."/>
            <person name="Lawson P.A."/>
        </authorList>
    </citation>
    <scope>NUCLEOTIDE SEQUENCE</scope>
    <source>
        <strain evidence="5">CC70A</strain>
    </source>
</reference>
<evidence type="ECO:0000259" key="4">
    <source>
        <dbReference type="PROSITE" id="PS51063"/>
    </source>
</evidence>
<dbReference type="InterPro" id="IPR036390">
    <property type="entry name" value="WH_DNA-bd_sf"/>
</dbReference>
<keyword evidence="2" id="KW-0238">DNA-binding</keyword>
<sequence length="230" mass="26183">MSSLSKECFKQLYSSGTIMEIPKGHCFTTESYGTNSVYCLLDGICALIRYTKCGKEIIYYYFQEGDIIGCVRFHAVESKQDQPIHHTVNYHVYAKTDCTISRLSFNKVAELMDSNIEIARYFNFSLSNHYLSILNHLHSSKECDTTERLAHLLIELAIYKNGAYIVDKHFTYVEMAKYLGVHYVTVSRIMANFKQLGLITKSGHNTIIEDIKTLTTMASPANQGSENIIL</sequence>
<accession>A0AA42J0C4</accession>
<dbReference type="InterPro" id="IPR012318">
    <property type="entry name" value="HTH_CRP"/>
</dbReference>
<dbReference type="CDD" id="cd00038">
    <property type="entry name" value="CAP_ED"/>
    <property type="match status" value="1"/>
</dbReference>
<dbReference type="SUPFAM" id="SSF46785">
    <property type="entry name" value="Winged helix' DNA-binding domain"/>
    <property type="match status" value="1"/>
</dbReference>
<evidence type="ECO:0000313" key="5">
    <source>
        <dbReference type="EMBL" id="MDA3730908.1"/>
    </source>
</evidence>
<dbReference type="Proteomes" id="UP001169242">
    <property type="component" value="Unassembled WGS sequence"/>
</dbReference>
<evidence type="ECO:0000256" key="3">
    <source>
        <dbReference type="ARBA" id="ARBA00023163"/>
    </source>
</evidence>
<proteinExistence type="predicted"/>
<evidence type="ECO:0000256" key="1">
    <source>
        <dbReference type="ARBA" id="ARBA00023015"/>
    </source>
</evidence>
<dbReference type="InterPro" id="IPR014710">
    <property type="entry name" value="RmlC-like_jellyroll"/>
</dbReference>
<dbReference type="InterPro" id="IPR018490">
    <property type="entry name" value="cNMP-bd_dom_sf"/>
</dbReference>
<evidence type="ECO:0000256" key="2">
    <source>
        <dbReference type="ARBA" id="ARBA00023125"/>
    </source>
</evidence>
<name>A0AA42J0C4_9FIRM</name>
<evidence type="ECO:0000313" key="6">
    <source>
        <dbReference type="Proteomes" id="UP001169242"/>
    </source>
</evidence>
<dbReference type="GO" id="GO:0003677">
    <property type="term" value="F:DNA binding"/>
    <property type="evidence" value="ECO:0007669"/>
    <property type="project" value="UniProtKB-KW"/>
</dbReference>
<dbReference type="Pfam" id="PF13545">
    <property type="entry name" value="HTH_Crp_2"/>
    <property type="match status" value="1"/>
</dbReference>
<protein>
    <submittedName>
        <fullName evidence="5">Crp/Fnr family transcriptional regulator</fullName>
    </submittedName>
</protein>
<keyword evidence="3" id="KW-0804">Transcription</keyword>
<gene>
    <name evidence="5" type="ORF">PBV87_05260</name>
</gene>
<dbReference type="Gene3D" id="2.60.120.10">
    <property type="entry name" value="Jelly Rolls"/>
    <property type="match status" value="1"/>
</dbReference>
<dbReference type="InterPro" id="IPR000595">
    <property type="entry name" value="cNMP-bd_dom"/>
</dbReference>
<comment type="caution">
    <text evidence="5">The sequence shown here is derived from an EMBL/GenBank/DDBJ whole genome shotgun (WGS) entry which is preliminary data.</text>
</comment>
<feature type="domain" description="HTH crp-type" evidence="4">
    <location>
        <begin position="143"/>
        <end position="212"/>
    </location>
</feature>
<dbReference type="SUPFAM" id="SSF51206">
    <property type="entry name" value="cAMP-binding domain-like"/>
    <property type="match status" value="1"/>
</dbReference>
<keyword evidence="6" id="KW-1185">Reference proteome</keyword>
<dbReference type="AlphaFoldDB" id="A0AA42J0C4"/>
<dbReference type="InterPro" id="IPR036388">
    <property type="entry name" value="WH-like_DNA-bd_sf"/>
</dbReference>